<reference evidence="3 4" key="1">
    <citation type="submission" date="2018-11" db="EMBL/GenBank/DDBJ databases">
        <title>Genomic Encyclopedia of Type Strains, Phase IV (KMG-IV): sequencing the most valuable type-strain genomes for metagenomic binning, comparative biology and taxonomic classification.</title>
        <authorList>
            <person name="Goeker M."/>
        </authorList>
    </citation>
    <scope>NUCLEOTIDE SEQUENCE [LARGE SCALE GENOMIC DNA]</scope>
    <source>
        <strain evidence="3 4">DSM 5900</strain>
    </source>
</reference>
<gene>
    <name evidence="3" type="ORF">EDC65_0414</name>
</gene>
<dbReference type="Pfam" id="PF01266">
    <property type="entry name" value="DAO"/>
    <property type="match status" value="1"/>
</dbReference>
<dbReference type="PANTHER" id="PTHR13847">
    <property type="entry name" value="SARCOSINE DEHYDROGENASE-RELATED"/>
    <property type="match status" value="1"/>
</dbReference>
<feature type="domain" description="FAD dependent oxidoreductase" evidence="2">
    <location>
        <begin position="29"/>
        <end position="380"/>
    </location>
</feature>
<dbReference type="InterPro" id="IPR036188">
    <property type="entry name" value="FAD/NAD-bd_sf"/>
</dbReference>
<dbReference type="GO" id="GO:0005737">
    <property type="term" value="C:cytoplasm"/>
    <property type="evidence" value="ECO:0007669"/>
    <property type="project" value="TreeGrafter"/>
</dbReference>
<protein>
    <submittedName>
        <fullName evidence="3">Glycine/D-amino acid oxidase-like deaminating enzyme</fullName>
    </submittedName>
</protein>
<keyword evidence="1" id="KW-0560">Oxidoreductase</keyword>
<dbReference type="GO" id="GO:0016491">
    <property type="term" value="F:oxidoreductase activity"/>
    <property type="evidence" value="ECO:0007669"/>
    <property type="project" value="UniProtKB-KW"/>
</dbReference>
<keyword evidence="4" id="KW-1185">Reference proteome</keyword>
<dbReference type="OrthoDB" id="9806601at2"/>
<dbReference type="Proteomes" id="UP000278222">
    <property type="component" value="Unassembled WGS sequence"/>
</dbReference>
<evidence type="ECO:0000313" key="3">
    <source>
        <dbReference type="EMBL" id="ROQ01236.1"/>
    </source>
</evidence>
<evidence type="ECO:0000259" key="2">
    <source>
        <dbReference type="Pfam" id="PF01266"/>
    </source>
</evidence>
<evidence type="ECO:0000256" key="1">
    <source>
        <dbReference type="ARBA" id="ARBA00023002"/>
    </source>
</evidence>
<sequence>MERGGASLWQATAEPAPACPPLAREVEADVAIVGGGYTGLSTALALAAGGASVVVLEALEPGSGASGRNGGQVIPGIRHFPDELEHAFGPALGRRLYEFGLGTADAAFALIQRHGIACDATRSGWLQPADKPTSIEASRRRVGQWQRMGHPVRLLERDEMAAALGSPAYLGGWVHEGGGTVQPLSYARGLARAAMAAGARIHGRSPALSLAPVRGRWRVATPAGSVTAGRVLLATNALGGDLWPALRRSLLPVWSFQVATTPLSPADRARVLPGRHAASDTREVLRYFRLDRDGRLVIGGKGRLGGPRGPGSFGLQRRMVRRLYPWLAEQPIAHCWGGQVAITPDRLPRVHELAPGLLAAIGCNGKGVALCSALGAPLAEALTGRPLGELPLALAPVRPIPFHALRPFYIAAGSAWMKAKDWLG</sequence>
<dbReference type="PANTHER" id="PTHR13847:SF281">
    <property type="entry name" value="FAD DEPENDENT OXIDOREDUCTASE DOMAIN-CONTAINING PROTEIN"/>
    <property type="match status" value="1"/>
</dbReference>
<proteinExistence type="predicted"/>
<dbReference type="EMBL" id="RJKX01000011">
    <property type="protein sequence ID" value="ROQ01236.1"/>
    <property type="molecule type" value="Genomic_DNA"/>
</dbReference>
<dbReference type="SUPFAM" id="SSF51905">
    <property type="entry name" value="FAD/NAD(P)-binding domain"/>
    <property type="match status" value="1"/>
</dbReference>
<comment type="caution">
    <text evidence="3">The sequence shown here is derived from an EMBL/GenBank/DDBJ whole genome shotgun (WGS) entry which is preliminary data.</text>
</comment>
<dbReference type="AlphaFoldDB" id="A0A3N1MJQ8"/>
<evidence type="ECO:0000313" key="4">
    <source>
        <dbReference type="Proteomes" id="UP000278222"/>
    </source>
</evidence>
<dbReference type="InterPro" id="IPR006076">
    <property type="entry name" value="FAD-dep_OxRdtase"/>
</dbReference>
<dbReference type="Gene3D" id="3.30.9.10">
    <property type="entry name" value="D-Amino Acid Oxidase, subunit A, domain 2"/>
    <property type="match status" value="1"/>
</dbReference>
<name>A0A3N1MJQ8_9PROT</name>
<dbReference type="Gene3D" id="3.50.50.60">
    <property type="entry name" value="FAD/NAD(P)-binding domain"/>
    <property type="match status" value="1"/>
</dbReference>
<organism evidence="3 4">
    <name type="scientific">Stella humosa</name>
    <dbReference type="NCBI Taxonomy" id="94"/>
    <lineage>
        <taxon>Bacteria</taxon>
        <taxon>Pseudomonadati</taxon>
        <taxon>Pseudomonadota</taxon>
        <taxon>Alphaproteobacteria</taxon>
        <taxon>Rhodospirillales</taxon>
        <taxon>Stellaceae</taxon>
        <taxon>Stella</taxon>
    </lineage>
</organism>
<accession>A0A3N1MJQ8</accession>
<dbReference type="RefSeq" id="WP_123688776.1">
    <property type="nucleotide sequence ID" value="NZ_AP019700.1"/>
</dbReference>